<dbReference type="SUPFAM" id="SSF46785">
    <property type="entry name" value="Winged helix' DNA-binding domain"/>
    <property type="match status" value="1"/>
</dbReference>
<proteinExistence type="inferred from homology"/>
<comment type="similarity">
    <text evidence="1">Belongs to the ROK (NagC/XylR) family.</text>
</comment>
<dbReference type="Pfam" id="PF00480">
    <property type="entry name" value="ROK"/>
    <property type="match status" value="1"/>
</dbReference>
<dbReference type="PROSITE" id="PS01125">
    <property type="entry name" value="ROK"/>
    <property type="match status" value="1"/>
</dbReference>
<dbReference type="Gene3D" id="1.10.10.10">
    <property type="entry name" value="Winged helix-like DNA-binding domain superfamily/Winged helix DNA-binding domain"/>
    <property type="match status" value="1"/>
</dbReference>
<name>A0ABN0U0W1_9ACTN</name>
<organism evidence="2 3">
    <name type="scientific">Cryptosporangium japonicum</name>
    <dbReference type="NCBI Taxonomy" id="80872"/>
    <lineage>
        <taxon>Bacteria</taxon>
        <taxon>Bacillati</taxon>
        <taxon>Actinomycetota</taxon>
        <taxon>Actinomycetes</taxon>
        <taxon>Cryptosporangiales</taxon>
        <taxon>Cryptosporangiaceae</taxon>
        <taxon>Cryptosporangium</taxon>
    </lineage>
</organism>
<dbReference type="InterPro" id="IPR036390">
    <property type="entry name" value="WH_DNA-bd_sf"/>
</dbReference>
<dbReference type="SUPFAM" id="SSF53067">
    <property type="entry name" value="Actin-like ATPase domain"/>
    <property type="match status" value="1"/>
</dbReference>
<dbReference type="InterPro" id="IPR043129">
    <property type="entry name" value="ATPase_NBD"/>
</dbReference>
<dbReference type="PANTHER" id="PTHR18964">
    <property type="entry name" value="ROK (REPRESSOR, ORF, KINASE) FAMILY"/>
    <property type="match status" value="1"/>
</dbReference>
<accession>A0ABN0U0W1</accession>
<dbReference type="RefSeq" id="WP_344648513.1">
    <property type="nucleotide sequence ID" value="NZ_BAAAGX010000007.1"/>
</dbReference>
<evidence type="ECO:0000313" key="3">
    <source>
        <dbReference type="Proteomes" id="UP001500967"/>
    </source>
</evidence>
<keyword evidence="3" id="KW-1185">Reference proteome</keyword>
<dbReference type="EMBL" id="BAAAGX010000007">
    <property type="protein sequence ID" value="GAA0235106.1"/>
    <property type="molecule type" value="Genomic_DNA"/>
</dbReference>
<dbReference type="InterPro" id="IPR000600">
    <property type="entry name" value="ROK"/>
</dbReference>
<evidence type="ECO:0000313" key="2">
    <source>
        <dbReference type="EMBL" id="GAA0235106.1"/>
    </source>
</evidence>
<dbReference type="Proteomes" id="UP001500967">
    <property type="component" value="Unassembled WGS sequence"/>
</dbReference>
<protein>
    <submittedName>
        <fullName evidence="2">ROK family transcriptional regulator</fullName>
    </submittedName>
</protein>
<dbReference type="Gene3D" id="3.30.420.40">
    <property type="match status" value="2"/>
</dbReference>
<gene>
    <name evidence="2" type="ORF">GCM10009539_20540</name>
</gene>
<sequence>MSTGRTARWRTAVEILGYLRRESRPTRSGLAGALGLSSSSATEVTARLRRARLISEDAVPAAGRGRPTTLLRPHPAGPLVLALELRPDEVRSALVGLDGRLGEVRRHRHGRRSPDDVLAALASTVRGVFSDRLRAVSLAAAATVRDGRLVQASTLGWGPVEVSGLVPDPGLPLLVGNDATLAGVAEARTGAAAGARTALHLLVDVGIGGGLVVDGRPVTGATGAGGEVGHVPFGEASRRCPCGATGCWDLEVDGRALARHLGRDEPADPHRYARAVLARSDPDAGAAVGRVVTALARGTAGLVNLHDPDVVTLGGLAADLRAAAPDRFGTAYAAGLMTFRRDRPPPVRDAVHGDLGALQGAAEVGVDHLTTESALAAWSGA</sequence>
<comment type="caution">
    <text evidence="2">The sequence shown here is derived from an EMBL/GenBank/DDBJ whole genome shotgun (WGS) entry which is preliminary data.</text>
</comment>
<dbReference type="InterPro" id="IPR049874">
    <property type="entry name" value="ROK_cs"/>
</dbReference>
<reference evidence="2 3" key="1">
    <citation type="journal article" date="2019" name="Int. J. Syst. Evol. Microbiol.">
        <title>The Global Catalogue of Microorganisms (GCM) 10K type strain sequencing project: providing services to taxonomists for standard genome sequencing and annotation.</title>
        <authorList>
            <consortium name="The Broad Institute Genomics Platform"/>
            <consortium name="The Broad Institute Genome Sequencing Center for Infectious Disease"/>
            <person name="Wu L."/>
            <person name="Ma J."/>
        </authorList>
    </citation>
    <scope>NUCLEOTIDE SEQUENCE [LARGE SCALE GENOMIC DNA]</scope>
    <source>
        <strain evidence="2 3">JCM 10425</strain>
    </source>
</reference>
<evidence type="ECO:0000256" key="1">
    <source>
        <dbReference type="ARBA" id="ARBA00006479"/>
    </source>
</evidence>
<dbReference type="InterPro" id="IPR036388">
    <property type="entry name" value="WH-like_DNA-bd_sf"/>
</dbReference>
<dbReference type="PANTHER" id="PTHR18964:SF149">
    <property type="entry name" value="BIFUNCTIONAL UDP-N-ACETYLGLUCOSAMINE 2-EPIMERASE_N-ACETYLMANNOSAMINE KINASE"/>
    <property type="match status" value="1"/>
</dbReference>